<comment type="caution">
    <text evidence="1">The sequence shown here is derived from an EMBL/GenBank/DDBJ whole genome shotgun (WGS) entry which is preliminary data.</text>
</comment>
<sequence length="76" mass="8472">MYPLLVVLDNHEDEQGVDTANVASTTTITMVAGESPQFQQGLARLMESKQRRHKAVERDVEEIEAEFSSPLTARAK</sequence>
<dbReference type="Proteomes" id="UP000693970">
    <property type="component" value="Unassembled WGS sequence"/>
</dbReference>
<dbReference type="EMBL" id="JAGRRH010000011">
    <property type="protein sequence ID" value="KAG7362596.1"/>
    <property type="molecule type" value="Genomic_DNA"/>
</dbReference>
<protein>
    <submittedName>
        <fullName evidence="1">Uncharacterized protein</fullName>
    </submittedName>
</protein>
<evidence type="ECO:0000313" key="3">
    <source>
        <dbReference type="Proteomes" id="UP000693970"/>
    </source>
</evidence>
<reference evidence="1" key="1">
    <citation type="journal article" date="2021" name="Sci. Rep.">
        <title>Diploid genomic architecture of Nitzschia inconspicua, an elite biomass production diatom.</title>
        <authorList>
            <person name="Oliver A."/>
            <person name="Podell S."/>
            <person name="Pinowska A."/>
            <person name="Traller J.C."/>
            <person name="Smith S.R."/>
            <person name="McClure R."/>
            <person name="Beliaev A."/>
            <person name="Bohutskyi P."/>
            <person name="Hill E.A."/>
            <person name="Rabines A."/>
            <person name="Zheng H."/>
            <person name="Allen L.Z."/>
            <person name="Kuo A."/>
            <person name="Grigoriev I.V."/>
            <person name="Allen A.E."/>
            <person name="Hazlebeck D."/>
            <person name="Allen E.E."/>
        </authorList>
    </citation>
    <scope>NUCLEOTIDE SEQUENCE</scope>
    <source>
        <strain evidence="1">Hildebrandi</strain>
    </source>
</reference>
<dbReference type="AlphaFoldDB" id="A0A9K3K9R1"/>
<name>A0A9K3K9R1_9STRA</name>
<gene>
    <name evidence="2" type="ORF">IV203_025480</name>
    <name evidence="1" type="ORF">IV203_028260</name>
</gene>
<dbReference type="EMBL" id="JAGRRH010000030">
    <property type="protein sequence ID" value="KAG7339799.1"/>
    <property type="molecule type" value="Genomic_DNA"/>
</dbReference>
<keyword evidence="3" id="KW-1185">Reference proteome</keyword>
<reference evidence="1" key="2">
    <citation type="submission" date="2021-04" db="EMBL/GenBank/DDBJ databases">
        <authorList>
            <person name="Podell S."/>
        </authorList>
    </citation>
    <scope>NUCLEOTIDE SEQUENCE</scope>
    <source>
        <strain evidence="1">Hildebrandi</strain>
    </source>
</reference>
<accession>A0A9K3K9R1</accession>
<organism evidence="1 3">
    <name type="scientific">Nitzschia inconspicua</name>
    <dbReference type="NCBI Taxonomy" id="303405"/>
    <lineage>
        <taxon>Eukaryota</taxon>
        <taxon>Sar</taxon>
        <taxon>Stramenopiles</taxon>
        <taxon>Ochrophyta</taxon>
        <taxon>Bacillariophyta</taxon>
        <taxon>Bacillariophyceae</taxon>
        <taxon>Bacillariophycidae</taxon>
        <taxon>Bacillariales</taxon>
        <taxon>Bacillariaceae</taxon>
        <taxon>Nitzschia</taxon>
    </lineage>
</organism>
<evidence type="ECO:0000313" key="1">
    <source>
        <dbReference type="EMBL" id="KAG7339799.1"/>
    </source>
</evidence>
<proteinExistence type="predicted"/>
<evidence type="ECO:0000313" key="2">
    <source>
        <dbReference type="EMBL" id="KAG7362596.1"/>
    </source>
</evidence>